<accession>X1HXK6</accession>
<dbReference type="AlphaFoldDB" id="X1HXK6"/>
<name>X1HXK6_9ZZZZ</name>
<protein>
    <submittedName>
        <fullName evidence="1">Uncharacterized protein</fullName>
    </submittedName>
</protein>
<dbReference type="EMBL" id="BARU01019929">
    <property type="protein sequence ID" value="GAH58539.1"/>
    <property type="molecule type" value="Genomic_DNA"/>
</dbReference>
<reference evidence="1" key="1">
    <citation type="journal article" date="2014" name="Front. Microbiol.">
        <title>High frequency of phylogenetically diverse reductive dehalogenase-homologous genes in deep subseafloor sedimentary metagenomes.</title>
        <authorList>
            <person name="Kawai M."/>
            <person name="Futagami T."/>
            <person name="Toyoda A."/>
            <person name="Takaki Y."/>
            <person name="Nishi S."/>
            <person name="Hori S."/>
            <person name="Arai W."/>
            <person name="Tsubouchi T."/>
            <person name="Morono Y."/>
            <person name="Uchiyama I."/>
            <person name="Ito T."/>
            <person name="Fujiyama A."/>
            <person name="Inagaki F."/>
            <person name="Takami H."/>
        </authorList>
    </citation>
    <scope>NUCLEOTIDE SEQUENCE</scope>
    <source>
        <strain evidence="1">Expedition CK06-06</strain>
    </source>
</reference>
<evidence type="ECO:0000313" key="1">
    <source>
        <dbReference type="EMBL" id="GAH58539.1"/>
    </source>
</evidence>
<proteinExistence type="predicted"/>
<organism evidence="1">
    <name type="scientific">marine sediment metagenome</name>
    <dbReference type="NCBI Taxonomy" id="412755"/>
    <lineage>
        <taxon>unclassified sequences</taxon>
        <taxon>metagenomes</taxon>
        <taxon>ecological metagenomes</taxon>
    </lineage>
</organism>
<gene>
    <name evidence="1" type="ORF">S03H2_32782</name>
</gene>
<feature type="non-terminal residue" evidence="1">
    <location>
        <position position="1"/>
    </location>
</feature>
<sequence length="71" mass="8179">AAKKISSLANEEILLSDKMNDEFGSHVKTIKQEKSGTDVYSIKEVRNVEEHKKFIRNFLDRIEGKDKEGKK</sequence>
<comment type="caution">
    <text evidence="1">The sequence shown here is derived from an EMBL/GenBank/DDBJ whole genome shotgun (WGS) entry which is preliminary data.</text>
</comment>